<sequence length="315" mass="33900">MTLNGIDVSNWQAGIDLAAVPADFVIMKATQGTNYVSPDCDRQYQQAKKASRLLGVYHYVAGGNAIAEADYFVNNIKGYIGEAILVLDWEAEQNGAWGNEAYLEQVTRRVIDHTGVKPLIYSMASRYAQVAAVAKKLDCGLWIAQYASNDPTGYQAHPWNEGAYACAIRQYTSAGRLPGYGGKLDLNIAYMDRNAWMKYAAKSGSKPAPAPSKPAAPAKKSEDTIAAEVIAGKWGNGQDRVNRLKQAGYNPATIQAKVNAKLGASKPAARTYTVRAGDNLSAIAARYGTTYQALAAKNGIANPNLIYPGQVLKID</sequence>
<evidence type="ECO:0000313" key="6">
    <source>
        <dbReference type="Proteomes" id="UP000293268"/>
    </source>
</evidence>
<name>A0A4Q5BC65_9BIFI</name>
<dbReference type="PROSITE" id="PS51782">
    <property type="entry name" value="LYSM"/>
    <property type="match status" value="1"/>
</dbReference>
<dbReference type="Pfam" id="PF08230">
    <property type="entry name" value="CW_7"/>
    <property type="match status" value="1"/>
</dbReference>
<dbReference type="InterPro" id="IPR017853">
    <property type="entry name" value="GH"/>
</dbReference>
<dbReference type="SUPFAM" id="SSF51445">
    <property type="entry name" value="(Trans)glycosidases"/>
    <property type="match status" value="1"/>
</dbReference>
<dbReference type="SUPFAM" id="SSF54106">
    <property type="entry name" value="LysM domain"/>
    <property type="match status" value="1"/>
</dbReference>
<dbReference type="GO" id="GO:0016998">
    <property type="term" value="P:cell wall macromolecule catabolic process"/>
    <property type="evidence" value="ECO:0007669"/>
    <property type="project" value="InterPro"/>
</dbReference>
<evidence type="ECO:0000256" key="2">
    <source>
        <dbReference type="ARBA" id="ARBA00022801"/>
    </source>
</evidence>
<dbReference type="Gene3D" id="3.10.350.10">
    <property type="entry name" value="LysM domain"/>
    <property type="match status" value="1"/>
</dbReference>
<reference evidence="5 6" key="1">
    <citation type="submission" date="2019-01" db="EMBL/GenBank/DDBJ databases">
        <title>Unveiling genomic diversity among members of the Bifidobacterium pseudolongum species, a widely distributed gut commensal of the animal kingdom.</title>
        <authorList>
            <person name="Lugli G.A."/>
            <person name="Duranti S."/>
            <person name="Albert K."/>
            <person name="Mancabelli L."/>
            <person name="Napoli S."/>
            <person name="Viappiani A."/>
            <person name="Anzalone R."/>
            <person name="Longhi G."/>
            <person name="Milani C."/>
            <person name="Turroni F."/>
            <person name="Alessandri G."/>
            <person name="Sela D.A."/>
            <person name="Van Sinderen D."/>
            <person name="Ventura M."/>
        </authorList>
    </citation>
    <scope>NUCLEOTIDE SEQUENCE [LARGE SCALE GENOMIC DNA]</scope>
    <source>
        <strain evidence="5 6">2072B</strain>
    </source>
</reference>
<proteinExistence type="inferred from homology"/>
<dbReference type="SMART" id="SM01095">
    <property type="entry name" value="Cpl-7"/>
    <property type="match status" value="1"/>
</dbReference>
<dbReference type="InterPro" id="IPR013168">
    <property type="entry name" value="Cpl_7_lyso_C"/>
</dbReference>
<dbReference type="Gene3D" id="3.20.20.80">
    <property type="entry name" value="Glycosidases"/>
    <property type="match status" value="1"/>
</dbReference>
<dbReference type="Pfam" id="PF01183">
    <property type="entry name" value="Glyco_hydro_25"/>
    <property type="match status" value="1"/>
</dbReference>
<dbReference type="InterPro" id="IPR002053">
    <property type="entry name" value="Glyco_hydro_25"/>
</dbReference>
<dbReference type="Proteomes" id="UP000293268">
    <property type="component" value="Unassembled WGS sequence"/>
</dbReference>
<gene>
    <name evidence="5" type="ORF">PG2072B_0988</name>
</gene>
<dbReference type="SMART" id="SM00257">
    <property type="entry name" value="LysM"/>
    <property type="match status" value="1"/>
</dbReference>
<evidence type="ECO:0000256" key="1">
    <source>
        <dbReference type="ARBA" id="ARBA00010646"/>
    </source>
</evidence>
<dbReference type="InterPro" id="IPR018392">
    <property type="entry name" value="LysM"/>
</dbReference>
<dbReference type="PROSITE" id="PS51904">
    <property type="entry name" value="GLYCOSYL_HYDROL_F25_2"/>
    <property type="match status" value="1"/>
</dbReference>
<dbReference type="RefSeq" id="WP_129913119.1">
    <property type="nucleotide sequence ID" value="NZ_SBKU01000007.1"/>
</dbReference>
<evidence type="ECO:0000256" key="3">
    <source>
        <dbReference type="ARBA" id="ARBA00023295"/>
    </source>
</evidence>
<feature type="domain" description="LysM" evidence="4">
    <location>
        <begin position="270"/>
        <end position="314"/>
    </location>
</feature>
<dbReference type="InterPro" id="IPR036779">
    <property type="entry name" value="LysM_dom_sf"/>
</dbReference>
<keyword evidence="2 5" id="KW-0378">Hydrolase</keyword>
<comment type="caution">
    <text evidence="5">The sequence shown here is derived from an EMBL/GenBank/DDBJ whole genome shotgun (WGS) entry which is preliminary data.</text>
</comment>
<dbReference type="SMART" id="SM00641">
    <property type="entry name" value="Glyco_25"/>
    <property type="match status" value="1"/>
</dbReference>
<accession>A0A4Q5BC65</accession>
<dbReference type="AlphaFoldDB" id="A0A4Q5BC65"/>
<dbReference type="PANTHER" id="PTHR34135">
    <property type="entry name" value="LYSOZYME"/>
    <property type="match status" value="1"/>
</dbReference>
<dbReference type="GO" id="GO:0009253">
    <property type="term" value="P:peptidoglycan catabolic process"/>
    <property type="evidence" value="ECO:0007669"/>
    <property type="project" value="InterPro"/>
</dbReference>
<dbReference type="Pfam" id="PF01476">
    <property type="entry name" value="LysM"/>
    <property type="match status" value="1"/>
</dbReference>
<dbReference type="CDD" id="cd00118">
    <property type="entry name" value="LysM"/>
    <property type="match status" value="1"/>
</dbReference>
<dbReference type="EMBL" id="SBKU01000007">
    <property type="protein sequence ID" value="RYQ68385.1"/>
    <property type="molecule type" value="Genomic_DNA"/>
</dbReference>
<dbReference type="PANTHER" id="PTHR34135:SF2">
    <property type="entry name" value="LYSOZYME"/>
    <property type="match status" value="1"/>
</dbReference>
<protein>
    <submittedName>
        <fullName evidence="5">Glycosyl hydrolases family 25</fullName>
    </submittedName>
</protein>
<evidence type="ECO:0000313" key="5">
    <source>
        <dbReference type="EMBL" id="RYQ68385.1"/>
    </source>
</evidence>
<dbReference type="GO" id="GO:0016052">
    <property type="term" value="P:carbohydrate catabolic process"/>
    <property type="evidence" value="ECO:0007669"/>
    <property type="project" value="TreeGrafter"/>
</dbReference>
<dbReference type="GO" id="GO:0003796">
    <property type="term" value="F:lysozyme activity"/>
    <property type="evidence" value="ECO:0007669"/>
    <property type="project" value="InterPro"/>
</dbReference>
<organism evidence="5 6">
    <name type="scientific">Bifidobacterium pseudolongum subsp. globosum</name>
    <dbReference type="NCBI Taxonomy" id="1690"/>
    <lineage>
        <taxon>Bacteria</taxon>
        <taxon>Bacillati</taxon>
        <taxon>Actinomycetota</taxon>
        <taxon>Actinomycetes</taxon>
        <taxon>Bifidobacteriales</taxon>
        <taxon>Bifidobacteriaceae</taxon>
        <taxon>Bifidobacterium</taxon>
    </lineage>
</organism>
<comment type="similarity">
    <text evidence="1">Belongs to the glycosyl hydrolase 25 family.</text>
</comment>
<dbReference type="InterPro" id="IPR018077">
    <property type="entry name" value="Glyco_hydro_fam25_subgr"/>
</dbReference>
<evidence type="ECO:0000259" key="4">
    <source>
        <dbReference type="PROSITE" id="PS51782"/>
    </source>
</evidence>
<keyword evidence="3" id="KW-0326">Glycosidase</keyword>